<dbReference type="PANTHER" id="PTHR43390:SF1">
    <property type="entry name" value="CHLOROPLAST PROCESSING PEPTIDASE"/>
    <property type="match status" value="1"/>
</dbReference>
<dbReference type="NCBIfam" id="TIGR02227">
    <property type="entry name" value="sigpep_I_bact"/>
    <property type="match status" value="1"/>
</dbReference>
<dbReference type="Gene3D" id="2.10.109.10">
    <property type="entry name" value="Umud Fragment, subunit A"/>
    <property type="match status" value="1"/>
</dbReference>
<evidence type="ECO:0000256" key="5">
    <source>
        <dbReference type="ARBA" id="ARBA00022670"/>
    </source>
</evidence>
<dbReference type="PROSITE" id="PS00501">
    <property type="entry name" value="SPASE_I_1"/>
    <property type="match status" value="1"/>
</dbReference>
<keyword evidence="12" id="KW-1185">Reference proteome</keyword>
<dbReference type="InterPro" id="IPR000223">
    <property type="entry name" value="Pept_S26A_signal_pept_1"/>
</dbReference>
<evidence type="ECO:0000256" key="1">
    <source>
        <dbReference type="ARBA" id="ARBA00000677"/>
    </source>
</evidence>
<gene>
    <name evidence="11" type="primary">lepB</name>
    <name evidence="11" type="ORF">GRI38_06320</name>
</gene>
<organism evidence="11 12">
    <name type="scientific">Parapontixanthobacter aurantiacus</name>
    <dbReference type="NCBI Taxonomy" id="1463599"/>
    <lineage>
        <taxon>Bacteria</taxon>
        <taxon>Pseudomonadati</taxon>
        <taxon>Pseudomonadota</taxon>
        <taxon>Alphaproteobacteria</taxon>
        <taxon>Sphingomonadales</taxon>
        <taxon>Erythrobacteraceae</taxon>
        <taxon>Parapontixanthobacter</taxon>
    </lineage>
</organism>
<comment type="caution">
    <text evidence="11">The sequence shown here is derived from an EMBL/GenBank/DDBJ whole genome shotgun (WGS) entry which is preliminary data.</text>
</comment>
<dbReference type="Proteomes" id="UP000433104">
    <property type="component" value="Unassembled WGS sequence"/>
</dbReference>
<dbReference type="OrthoDB" id="9815782at2"/>
<dbReference type="EMBL" id="WTYW01000001">
    <property type="protein sequence ID" value="MXO85643.1"/>
    <property type="molecule type" value="Genomic_DNA"/>
</dbReference>
<keyword evidence="8" id="KW-0472">Membrane</keyword>
<protein>
    <recommendedName>
        <fullName evidence="4 8">Signal peptidase I</fullName>
        <ecNumber evidence="3 8">3.4.21.89</ecNumber>
    </recommendedName>
</protein>
<evidence type="ECO:0000259" key="10">
    <source>
        <dbReference type="Pfam" id="PF10502"/>
    </source>
</evidence>
<dbReference type="PANTHER" id="PTHR43390">
    <property type="entry name" value="SIGNAL PEPTIDASE I"/>
    <property type="match status" value="1"/>
</dbReference>
<sequence>MSLEDRPELEAEQTADSAEQRDGLGFLWFIAKVVIVVFLFRVLVFSAFYIPSESMMPTLLRGDYLVIAKWPYGYSKYSIPFGTPLPEGRIFAALPERGDIAVFKHPLDRSDYIKRVVGLPGDRVELRDGQFFLNGHKVPREEQADFAIARGPYASCNWGRPIILPTGEEGCRFGRSRERLDEADAYEILDSGKGYADDFGPEIVPAGHLFVMGDHRDNSQDSRFPLRVGGGTGFVPVTMLVGRADRIVFSTDGHADWSDPASWFRAARWNRIGNEL</sequence>
<dbReference type="InterPro" id="IPR019758">
    <property type="entry name" value="Pept_S26A_signal_pept_1_CS"/>
</dbReference>
<evidence type="ECO:0000313" key="12">
    <source>
        <dbReference type="Proteomes" id="UP000433104"/>
    </source>
</evidence>
<dbReference type="SUPFAM" id="SSF51306">
    <property type="entry name" value="LexA/Signal peptidase"/>
    <property type="match status" value="1"/>
</dbReference>
<feature type="active site" evidence="7">
    <location>
        <position position="114"/>
    </location>
</feature>
<evidence type="ECO:0000256" key="3">
    <source>
        <dbReference type="ARBA" id="ARBA00013208"/>
    </source>
</evidence>
<dbReference type="InterPro" id="IPR019756">
    <property type="entry name" value="Pept_S26A_signal_pept_1_Ser-AS"/>
</dbReference>
<dbReference type="EC" id="3.4.21.89" evidence="3 8"/>
<dbReference type="RefSeq" id="WP_160682023.1">
    <property type="nucleotide sequence ID" value="NZ_WTYW01000001.1"/>
</dbReference>
<dbReference type="PRINTS" id="PR00727">
    <property type="entry name" value="LEADERPTASE"/>
</dbReference>
<dbReference type="AlphaFoldDB" id="A0A844ZEF7"/>
<dbReference type="CDD" id="cd06530">
    <property type="entry name" value="S26_SPase_I"/>
    <property type="match status" value="1"/>
</dbReference>
<feature type="active site" evidence="7">
    <location>
        <position position="54"/>
    </location>
</feature>
<feature type="transmembrane region" description="Helical" evidence="8">
    <location>
        <begin position="26"/>
        <end position="50"/>
    </location>
</feature>
<evidence type="ECO:0000256" key="2">
    <source>
        <dbReference type="ARBA" id="ARBA00009370"/>
    </source>
</evidence>
<dbReference type="GO" id="GO:0009003">
    <property type="term" value="F:signal peptidase activity"/>
    <property type="evidence" value="ECO:0007669"/>
    <property type="project" value="UniProtKB-EC"/>
</dbReference>
<dbReference type="InterPro" id="IPR036286">
    <property type="entry name" value="LexA/Signal_pep-like_sf"/>
</dbReference>
<comment type="subcellular location">
    <subcellularLocation>
        <location evidence="9">Membrane</location>
        <topology evidence="9">Single-pass type II membrane protein</topology>
    </subcellularLocation>
</comment>
<feature type="domain" description="Peptidase S26" evidence="10">
    <location>
        <begin position="27"/>
        <end position="248"/>
    </location>
</feature>
<keyword evidence="8" id="KW-1133">Transmembrane helix</keyword>
<dbReference type="InterPro" id="IPR019757">
    <property type="entry name" value="Pept_S26A_signal_pept_1_Lys-AS"/>
</dbReference>
<dbReference type="Pfam" id="PF10502">
    <property type="entry name" value="Peptidase_S26"/>
    <property type="match status" value="1"/>
</dbReference>
<dbReference type="GO" id="GO:0016020">
    <property type="term" value="C:membrane"/>
    <property type="evidence" value="ECO:0007669"/>
    <property type="project" value="UniProtKB-SubCell"/>
</dbReference>
<name>A0A844ZEF7_9SPHN</name>
<keyword evidence="5 8" id="KW-0645">Protease</keyword>
<evidence type="ECO:0000256" key="4">
    <source>
        <dbReference type="ARBA" id="ARBA00019232"/>
    </source>
</evidence>
<evidence type="ECO:0000256" key="8">
    <source>
        <dbReference type="RuleBase" id="RU003993"/>
    </source>
</evidence>
<accession>A0A844ZEF7</accession>
<reference evidence="11 12" key="1">
    <citation type="submission" date="2019-12" db="EMBL/GenBank/DDBJ databases">
        <title>Genomic-based taxomic classification of the family Erythrobacteraceae.</title>
        <authorList>
            <person name="Xu L."/>
        </authorList>
    </citation>
    <scope>NUCLEOTIDE SEQUENCE [LARGE SCALE GENOMIC DNA]</scope>
    <source>
        <strain evidence="11 12">MCCC 1A09962</strain>
    </source>
</reference>
<dbReference type="InterPro" id="IPR019533">
    <property type="entry name" value="Peptidase_S26"/>
</dbReference>
<evidence type="ECO:0000256" key="7">
    <source>
        <dbReference type="PIRSR" id="PIRSR600223-1"/>
    </source>
</evidence>
<proteinExistence type="inferred from homology"/>
<evidence type="ECO:0000313" key="11">
    <source>
        <dbReference type="EMBL" id="MXO85643.1"/>
    </source>
</evidence>
<dbReference type="PROSITE" id="PS00761">
    <property type="entry name" value="SPASE_I_3"/>
    <property type="match status" value="1"/>
</dbReference>
<dbReference type="GO" id="GO:0004252">
    <property type="term" value="F:serine-type endopeptidase activity"/>
    <property type="evidence" value="ECO:0007669"/>
    <property type="project" value="InterPro"/>
</dbReference>
<dbReference type="PROSITE" id="PS00760">
    <property type="entry name" value="SPASE_I_2"/>
    <property type="match status" value="1"/>
</dbReference>
<evidence type="ECO:0000256" key="9">
    <source>
        <dbReference type="RuleBase" id="RU362042"/>
    </source>
</evidence>
<comment type="similarity">
    <text evidence="2 9">Belongs to the peptidase S26 family.</text>
</comment>
<evidence type="ECO:0000256" key="6">
    <source>
        <dbReference type="ARBA" id="ARBA00022801"/>
    </source>
</evidence>
<keyword evidence="8" id="KW-0812">Transmembrane</keyword>
<comment type="catalytic activity">
    <reaction evidence="1 8">
        <text>Cleavage of hydrophobic, N-terminal signal or leader sequences from secreted and periplasmic proteins.</text>
        <dbReference type="EC" id="3.4.21.89"/>
    </reaction>
</comment>
<keyword evidence="6 8" id="KW-0378">Hydrolase</keyword>
<dbReference type="GO" id="GO:0006465">
    <property type="term" value="P:signal peptide processing"/>
    <property type="evidence" value="ECO:0007669"/>
    <property type="project" value="InterPro"/>
</dbReference>